<dbReference type="Proteomes" id="UP000184404">
    <property type="component" value="Unassembled WGS sequence"/>
</dbReference>
<organism evidence="2 3">
    <name type="scientific">Schwartzia succinivorans DSM 10502</name>
    <dbReference type="NCBI Taxonomy" id="1123243"/>
    <lineage>
        <taxon>Bacteria</taxon>
        <taxon>Bacillati</taxon>
        <taxon>Bacillota</taxon>
        <taxon>Negativicutes</taxon>
        <taxon>Selenomonadales</taxon>
        <taxon>Selenomonadaceae</taxon>
        <taxon>Schwartzia</taxon>
    </lineage>
</organism>
<reference evidence="2 3" key="1">
    <citation type="submission" date="2016-11" db="EMBL/GenBank/DDBJ databases">
        <authorList>
            <person name="Jaros S."/>
            <person name="Januszkiewicz K."/>
            <person name="Wedrychowicz H."/>
        </authorList>
    </citation>
    <scope>NUCLEOTIDE SEQUENCE [LARGE SCALE GENOMIC DNA]</scope>
    <source>
        <strain evidence="2 3">DSM 10502</strain>
    </source>
</reference>
<dbReference type="STRING" id="1123243.SAMN02745190_01668"/>
<evidence type="ECO:0000259" key="1">
    <source>
        <dbReference type="Pfam" id="PF07872"/>
    </source>
</evidence>
<proteinExistence type="predicted"/>
<dbReference type="EMBL" id="FQUG01000006">
    <property type="protein sequence ID" value="SHF02105.1"/>
    <property type="molecule type" value="Genomic_DNA"/>
</dbReference>
<dbReference type="AlphaFoldDB" id="A0A1M4Y8N4"/>
<dbReference type="Pfam" id="PF07872">
    <property type="entry name" value="DUF1659"/>
    <property type="match status" value="1"/>
</dbReference>
<dbReference type="InterPro" id="IPR012454">
    <property type="entry name" value="DUF1659"/>
</dbReference>
<gene>
    <name evidence="2" type="ORF">SAMN02745190_01668</name>
</gene>
<keyword evidence="3" id="KW-1185">Reference proteome</keyword>
<dbReference type="OrthoDB" id="1954703at2"/>
<name>A0A1M4Y8N4_9FIRM</name>
<dbReference type="RefSeq" id="WP_072935766.1">
    <property type="nucleotide sequence ID" value="NZ_FQUG01000006.1"/>
</dbReference>
<evidence type="ECO:0000313" key="2">
    <source>
        <dbReference type="EMBL" id="SHF02105.1"/>
    </source>
</evidence>
<sequence length="75" mass="7925">MAVKKEALSTKLILKLQKGTNENGQPVYAQRSIGNINPAVSDDDFSAIGEGIGSLQTLPVDSVNRQDQAALVNEG</sequence>
<accession>A0A1M4Y8N4</accession>
<feature type="domain" description="DUF1659" evidence="1">
    <location>
        <begin position="2"/>
        <end position="73"/>
    </location>
</feature>
<protein>
    <recommendedName>
        <fullName evidence="1">DUF1659 domain-containing protein</fullName>
    </recommendedName>
</protein>
<evidence type="ECO:0000313" key="3">
    <source>
        <dbReference type="Proteomes" id="UP000184404"/>
    </source>
</evidence>